<evidence type="ECO:0000256" key="12">
    <source>
        <dbReference type="PIRSR" id="PIRSR617512-3"/>
    </source>
</evidence>
<keyword evidence="3 12" id="KW-0479">Metal-binding</keyword>
<dbReference type="InterPro" id="IPR036909">
    <property type="entry name" value="Cyt_c-like_dom_sf"/>
</dbReference>
<evidence type="ECO:0000256" key="6">
    <source>
        <dbReference type="ARBA" id="ARBA00022891"/>
    </source>
</evidence>
<dbReference type="PROSITE" id="PS51257">
    <property type="entry name" value="PROKAR_LIPOPROTEIN"/>
    <property type="match status" value="1"/>
</dbReference>
<feature type="binding site" evidence="12">
    <location>
        <position position="193"/>
    </location>
    <ligand>
        <name>Ca(2+)</name>
        <dbReference type="ChEBI" id="CHEBI:29108"/>
    </ligand>
</feature>
<evidence type="ECO:0000313" key="16">
    <source>
        <dbReference type="Proteomes" id="UP000050874"/>
    </source>
</evidence>
<dbReference type="PANTHER" id="PTHR32303">
    <property type="entry name" value="QUINOPROTEIN ALCOHOL DEHYDROGENASE (CYTOCHROME C)"/>
    <property type="match status" value="1"/>
</dbReference>
<comment type="caution">
    <text evidence="15">The sequence shown here is derived from an EMBL/GenBank/DDBJ whole genome shotgun (WGS) entry which is preliminary data.</text>
</comment>
<organism evidence="15 16">
    <name type="scientific">SAR86 cluster bacterium BACL1 MAG-120920-bin57</name>
    <dbReference type="NCBI Taxonomy" id="1655571"/>
    <lineage>
        <taxon>Bacteria</taxon>
        <taxon>Pseudomonadati</taxon>
        <taxon>Pseudomonadota</taxon>
        <taxon>Gammaproteobacteria</taxon>
        <taxon>SAR86 cluster</taxon>
    </lineage>
</organism>
<proteinExistence type="inferred from homology"/>
<dbReference type="InterPro" id="IPR001479">
    <property type="entry name" value="Quinoprotein_DH_CS"/>
</dbReference>
<comment type="similarity">
    <text evidence="1">Belongs to the bacterial PQQ dehydrogenase family.</text>
</comment>
<feature type="domain" description="Cytochrome c" evidence="14">
    <location>
        <begin position="605"/>
        <end position="682"/>
    </location>
</feature>
<name>A0A0R2PSX0_9GAMM</name>
<feature type="binding site" evidence="11">
    <location>
        <begin position="402"/>
        <end position="403"/>
    </location>
    <ligand>
        <name>pyrroloquinoline quinone</name>
        <dbReference type="ChEBI" id="CHEBI:58442"/>
    </ligand>
</feature>
<dbReference type="CDD" id="cd10279">
    <property type="entry name" value="PQQ_ADH_II"/>
    <property type="match status" value="1"/>
</dbReference>
<evidence type="ECO:0000256" key="8">
    <source>
        <dbReference type="ARBA" id="ARBA00023004"/>
    </source>
</evidence>
<comment type="cofactor">
    <cofactor evidence="11">
        <name>heme c</name>
        <dbReference type="ChEBI" id="CHEBI:61717"/>
    </cofactor>
    <text evidence="11">Binds 1 heme c group per subunit.</text>
</comment>
<evidence type="ECO:0000313" key="15">
    <source>
        <dbReference type="EMBL" id="KRO41223.1"/>
    </source>
</evidence>
<dbReference type="EMBL" id="LIAV01000016">
    <property type="protein sequence ID" value="KRO41223.1"/>
    <property type="molecule type" value="Genomic_DNA"/>
</dbReference>
<dbReference type="SMART" id="SM00564">
    <property type="entry name" value="PQQ"/>
    <property type="match status" value="6"/>
</dbReference>
<gene>
    <name evidence="15" type="ORF">ABR63_01800</name>
</gene>
<feature type="disulfide bond" evidence="13">
    <location>
        <begin position="125"/>
        <end position="126"/>
    </location>
</feature>
<dbReference type="AlphaFoldDB" id="A0A0R2PSX0"/>
<dbReference type="SUPFAM" id="SSF46626">
    <property type="entry name" value="Cytochrome c"/>
    <property type="match status" value="1"/>
</dbReference>
<evidence type="ECO:0000256" key="5">
    <source>
        <dbReference type="ARBA" id="ARBA00022837"/>
    </source>
</evidence>
<comment type="cofactor">
    <cofactor evidence="11">
        <name>pyrroloquinoline quinone</name>
        <dbReference type="ChEBI" id="CHEBI:58442"/>
    </cofactor>
    <text evidence="11">Binds 1 PQQ group per subunit.</text>
</comment>
<keyword evidence="8 12" id="KW-0408">Iron</keyword>
<feature type="binding site" evidence="12">
    <location>
        <position position="315"/>
    </location>
    <ligand>
        <name>Ca(2+)</name>
        <dbReference type="ChEBI" id="CHEBI:29108"/>
    </ligand>
</feature>
<dbReference type="GO" id="GO:0016614">
    <property type="term" value="F:oxidoreductase activity, acting on CH-OH group of donors"/>
    <property type="evidence" value="ECO:0007669"/>
    <property type="project" value="InterPro"/>
</dbReference>
<dbReference type="InterPro" id="IPR011047">
    <property type="entry name" value="Quinoprotein_ADH-like_sf"/>
</dbReference>
<evidence type="ECO:0000259" key="14">
    <source>
        <dbReference type="PROSITE" id="PS51007"/>
    </source>
</evidence>
<evidence type="ECO:0000256" key="11">
    <source>
        <dbReference type="PIRSR" id="PIRSR617512-2"/>
    </source>
</evidence>
<evidence type="ECO:0000256" key="2">
    <source>
        <dbReference type="ARBA" id="ARBA00022617"/>
    </source>
</evidence>
<feature type="binding site" description="axial binding residue" evidence="12">
    <location>
        <position position="659"/>
    </location>
    <ligand>
        <name>heme c</name>
        <dbReference type="ChEBI" id="CHEBI:61717"/>
    </ligand>
    <ligandPart>
        <name>Fe</name>
        <dbReference type="ChEBI" id="CHEBI:18248"/>
    </ligandPart>
</feature>
<dbReference type="GO" id="GO:0016020">
    <property type="term" value="C:membrane"/>
    <property type="evidence" value="ECO:0007669"/>
    <property type="project" value="InterPro"/>
</dbReference>
<keyword evidence="5 12" id="KW-0106">Calcium</keyword>
<dbReference type="GO" id="GO:0005509">
    <property type="term" value="F:calcium ion binding"/>
    <property type="evidence" value="ECO:0007669"/>
    <property type="project" value="InterPro"/>
</dbReference>
<reference evidence="16" key="1">
    <citation type="submission" date="2015-10" db="EMBL/GenBank/DDBJ databases">
        <title>Metagenome-Assembled Genomes uncover a global brackish microbiome.</title>
        <authorList>
            <person name="Hugerth L.W."/>
            <person name="Larsson J."/>
            <person name="Alneberg J."/>
            <person name="Lindh M.V."/>
            <person name="Legrand C."/>
            <person name="Pinhassi J."/>
            <person name="Andersson A."/>
        </authorList>
    </citation>
    <scope>NUCLEOTIDE SEQUENCE [LARGE SCALE GENOMIC DNA]</scope>
</reference>
<dbReference type="NCBIfam" id="TIGR03075">
    <property type="entry name" value="PQQ_enz_alc_DH"/>
    <property type="match status" value="1"/>
</dbReference>
<dbReference type="Pfam" id="PF01011">
    <property type="entry name" value="PQQ"/>
    <property type="match status" value="2"/>
</dbReference>
<dbReference type="GO" id="GO:0030288">
    <property type="term" value="C:outer membrane-bounded periplasmic space"/>
    <property type="evidence" value="ECO:0007669"/>
    <property type="project" value="InterPro"/>
</dbReference>
<dbReference type="GO" id="GO:0020037">
    <property type="term" value="F:heme binding"/>
    <property type="evidence" value="ECO:0007669"/>
    <property type="project" value="InterPro"/>
</dbReference>
<dbReference type="SUPFAM" id="SSF50998">
    <property type="entry name" value="Quinoprotein alcohol dehydrogenase-like"/>
    <property type="match status" value="1"/>
</dbReference>
<dbReference type="Proteomes" id="UP000050874">
    <property type="component" value="Unassembled WGS sequence"/>
</dbReference>
<feature type="binding site" description="covalent" evidence="11">
    <location>
        <position position="618"/>
    </location>
    <ligand>
        <name>heme c</name>
        <dbReference type="ChEBI" id="CHEBI:61717"/>
    </ligand>
</feature>
<feature type="binding site" evidence="11">
    <location>
        <position position="342"/>
    </location>
    <ligand>
        <name>pyrroloquinoline quinone</name>
        <dbReference type="ChEBI" id="CHEBI:58442"/>
    </ligand>
</feature>
<feature type="binding site" evidence="11">
    <location>
        <begin position="191"/>
        <end position="192"/>
    </location>
    <ligand>
        <name>pyrroloquinoline quinone</name>
        <dbReference type="ChEBI" id="CHEBI:58442"/>
    </ligand>
</feature>
<evidence type="ECO:0000256" key="9">
    <source>
        <dbReference type="ARBA" id="ARBA00023157"/>
    </source>
</evidence>
<evidence type="ECO:0000256" key="10">
    <source>
        <dbReference type="PIRSR" id="PIRSR617512-1"/>
    </source>
</evidence>
<feature type="binding site" description="axial binding residue" evidence="12">
    <location>
        <position position="622"/>
    </location>
    <ligand>
        <name>heme c</name>
        <dbReference type="ChEBI" id="CHEBI:61717"/>
    </ligand>
    <ligandPart>
        <name>Fe</name>
        <dbReference type="ChEBI" id="CHEBI:18248"/>
    </ligandPart>
</feature>
<dbReference type="PROSITE" id="PS51007">
    <property type="entry name" value="CYTC"/>
    <property type="match status" value="1"/>
</dbReference>
<feature type="active site" description="Proton acceptor" evidence="10">
    <location>
        <position position="315"/>
    </location>
</feature>
<comment type="cofactor">
    <cofactor evidence="12">
        <name>Ca(2+)</name>
        <dbReference type="ChEBI" id="CHEBI:29108"/>
    </cofactor>
    <text evidence="12">Binds 1 Ca(2+) ion per subunit.</text>
</comment>
<accession>A0A0R2PSX0</accession>
<feature type="binding site" evidence="11">
    <location>
        <position position="131"/>
    </location>
    <ligand>
        <name>pyrroloquinoline quinone</name>
        <dbReference type="ChEBI" id="CHEBI:58442"/>
    </ligand>
</feature>
<feature type="binding site" evidence="11">
    <location>
        <position position="250"/>
    </location>
    <ligand>
        <name>pyrroloquinoline quinone</name>
        <dbReference type="ChEBI" id="CHEBI:58442"/>
    </ligand>
</feature>
<evidence type="ECO:0000256" key="3">
    <source>
        <dbReference type="ARBA" id="ARBA00022723"/>
    </source>
</evidence>
<dbReference type="InterPro" id="IPR009056">
    <property type="entry name" value="Cyt_c-like_dom"/>
</dbReference>
<sequence>MKNIQLLLIGIFIFAVSCSQGDDYSTRALSADSDSDNWLLHGRTYDESRFSPLKDINDSNVKDLGLAWSFETGTNRGHEATPIVVDGMMFISAPWSVVFALDPITGEEIWSFDPQADKAWARNACCDVVNRGVAVWGDQVIFATIDGRLISLNKYSGKVNWDILTIDKSKPYTITGAPRIIDGKIIIGNGGAEYGVRGYISAYAVTDGSLLWRFFTVPGNPAEPFESQALADAAETWSGGKWWEVGGGGTVWDSMAYDPELNLLYIGTGNGSPWNRYERSPGGGDNLYLSSIVAINPDNGEYVWHYQTTPGDSWDYTATQHMILADIEIEGELRQVLMQAPKNGFFYVIDRVTGEFISANNYVPMNWASHVDPETGRPVELAGGNHELQPALTTPGPLGGHNWHPMSYNPSTGLVYIPAQETLFVYSTDTNFEYNPKTWNTAQQIEMTYLPKDPNELAMVDSATLGYLLAWDPKTQKEVWRAQYKRPWSGGVLSTDGNLVFQGTSDGRFIAYAADSGELLWSMDTGQGIVAPPISYKVDGEQFIGVQVGYGGSYALMGGLEAANKNPERNGRMMVFKLGGEELEKPVATIAQLNPTLIELNPDSLTIAKGEYEFHEHCQFCHGTGAIGGGVLPDLRMLDTEGNAAFLGSVLGGVHGSGMASFKDVLTLEQGMQIHEYIKSQAILTGVATAAEQ</sequence>
<feature type="binding site" description="covalent" evidence="11">
    <location>
        <position position="621"/>
    </location>
    <ligand>
        <name>heme c</name>
        <dbReference type="ChEBI" id="CHEBI:61717"/>
    </ligand>
</feature>
<evidence type="ECO:0000256" key="4">
    <source>
        <dbReference type="ARBA" id="ARBA00022729"/>
    </source>
</evidence>
<keyword evidence="9 13" id="KW-1015">Disulfide bond</keyword>
<dbReference type="InterPro" id="IPR017512">
    <property type="entry name" value="PQQ_MeOH/EtOH_DH"/>
</dbReference>
<protein>
    <submittedName>
        <fullName evidence="15">Alcohol dehydrogenase</fullName>
    </submittedName>
</protein>
<keyword evidence="6 11" id="KW-0634">PQQ</keyword>
<feature type="binding site" evidence="11">
    <location>
        <position position="175"/>
    </location>
    <ligand>
        <name>pyrroloquinoline quinone</name>
        <dbReference type="ChEBI" id="CHEBI:58442"/>
    </ligand>
</feature>
<evidence type="ECO:0000256" key="1">
    <source>
        <dbReference type="ARBA" id="ARBA00008156"/>
    </source>
</evidence>
<dbReference type="InterPro" id="IPR002372">
    <property type="entry name" value="PQQ_rpt_dom"/>
</dbReference>
<evidence type="ECO:0000256" key="13">
    <source>
        <dbReference type="PIRSR" id="PIRSR617512-4"/>
    </source>
</evidence>
<dbReference type="InterPro" id="IPR018391">
    <property type="entry name" value="PQQ_b-propeller_rpt"/>
</dbReference>
<dbReference type="Gene3D" id="2.140.10.10">
    <property type="entry name" value="Quinoprotein alcohol dehydrogenase-like superfamily"/>
    <property type="match status" value="1"/>
</dbReference>
<keyword evidence="7" id="KW-0560">Oxidoreductase</keyword>
<keyword evidence="2 11" id="KW-0349">Heme</keyword>
<dbReference type="GO" id="GO:0009055">
    <property type="term" value="F:electron transfer activity"/>
    <property type="evidence" value="ECO:0007669"/>
    <property type="project" value="InterPro"/>
</dbReference>
<dbReference type="Gene3D" id="1.10.760.10">
    <property type="entry name" value="Cytochrome c-like domain"/>
    <property type="match status" value="1"/>
</dbReference>
<feature type="binding site" evidence="12">
    <location>
        <position position="270"/>
    </location>
    <ligand>
        <name>Ca(2+)</name>
        <dbReference type="ChEBI" id="CHEBI:29108"/>
    </ligand>
</feature>
<dbReference type="PROSITE" id="PS00364">
    <property type="entry name" value="BACTERIAL_PQQ_2"/>
    <property type="match status" value="1"/>
</dbReference>
<evidence type="ECO:0000256" key="7">
    <source>
        <dbReference type="ARBA" id="ARBA00023002"/>
    </source>
</evidence>
<feature type="binding site" evidence="11">
    <location>
        <position position="79"/>
    </location>
    <ligand>
        <name>pyrroloquinoline quinone</name>
        <dbReference type="ChEBI" id="CHEBI:58442"/>
    </ligand>
</feature>
<keyword evidence="4" id="KW-0732">Signal</keyword>